<feature type="region of interest" description="Disordered" evidence="3">
    <location>
        <begin position="1"/>
        <end position="30"/>
    </location>
</feature>
<feature type="domain" description="HTH merR-type" evidence="4">
    <location>
        <begin position="35"/>
        <end position="105"/>
    </location>
</feature>
<reference evidence="5 6" key="1">
    <citation type="submission" date="2018-01" db="EMBL/GenBank/DDBJ databases">
        <title>Genomic Encyclopedia of Type Strains, Phase III (KMG-III): the genomes of soil and plant-associated and newly described type strains.</title>
        <authorList>
            <person name="Whitman W."/>
        </authorList>
    </citation>
    <scope>NUCLEOTIDE SEQUENCE [LARGE SCALE GENOMIC DNA]</scope>
    <source>
        <strain evidence="5 6">JCM 18070</strain>
    </source>
</reference>
<dbReference type="SMART" id="SM00422">
    <property type="entry name" value="HTH_MERR"/>
    <property type="match status" value="1"/>
</dbReference>
<protein>
    <submittedName>
        <fullName evidence="5">MerR family transcriptional regulator</fullName>
    </submittedName>
</protein>
<dbReference type="PROSITE" id="PS50937">
    <property type="entry name" value="HTH_MERR_2"/>
    <property type="match status" value="1"/>
</dbReference>
<evidence type="ECO:0000256" key="3">
    <source>
        <dbReference type="SAM" id="MobiDB-lite"/>
    </source>
</evidence>
<comment type="caution">
    <text evidence="5">The sequence shown here is derived from an EMBL/GenBank/DDBJ whole genome shotgun (WGS) entry which is preliminary data.</text>
</comment>
<dbReference type="Gene3D" id="1.10.1660.10">
    <property type="match status" value="1"/>
</dbReference>
<keyword evidence="6" id="KW-1185">Reference proteome</keyword>
<dbReference type="PANTHER" id="PTHR30204:SF58">
    <property type="entry name" value="HTH-TYPE TRANSCRIPTIONAL REGULATOR YFMP"/>
    <property type="match status" value="1"/>
</dbReference>
<dbReference type="Pfam" id="PF13411">
    <property type="entry name" value="MerR_1"/>
    <property type="match status" value="1"/>
</dbReference>
<dbReference type="SUPFAM" id="SSF46955">
    <property type="entry name" value="Putative DNA-binding domain"/>
    <property type="match status" value="1"/>
</dbReference>
<proteinExistence type="predicted"/>
<dbReference type="Proteomes" id="UP000237381">
    <property type="component" value="Unassembled WGS sequence"/>
</dbReference>
<dbReference type="CDD" id="cd04776">
    <property type="entry name" value="HTH_GnyR"/>
    <property type="match status" value="1"/>
</dbReference>
<organism evidence="5 6">
    <name type="scientific">Paraburkholderia eburnea</name>
    <dbReference type="NCBI Taxonomy" id="1189126"/>
    <lineage>
        <taxon>Bacteria</taxon>
        <taxon>Pseudomonadati</taxon>
        <taxon>Pseudomonadota</taxon>
        <taxon>Betaproteobacteria</taxon>
        <taxon>Burkholderiales</taxon>
        <taxon>Burkholderiaceae</taxon>
        <taxon>Paraburkholderia</taxon>
    </lineage>
</organism>
<dbReference type="AlphaFoldDB" id="A0A2S4M0P6"/>
<sequence>MRKRGLDDNVNVDLNDSHAARPNPAAAKRAPDMNQYTITELAREFDVTPRAIRFYEDQGLLAPSREGAGGLKRVFSGRDRTRLRLTLRGKRLGFTLNEIRALLDLYESPTDTLPQLQAFLETVVRHREILERQRDDLDATLEDLAQYEAQARVLLEKNAAGDVRQAPSEVK</sequence>
<evidence type="ECO:0000256" key="1">
    <source>
        <dbReference type="ARBA" id="ARBA00023125"/>
    </source>
</evidence>
<accession>A0A2S4M0P6</accession>
<evidence type="ECO:0000259" key="4">
    <source>
        <dbReference type="PROSITE" id="PS50937"/>
    </source>
</evidence>
<dbReference type="EMBL" id="PQGA01000015">
    <property type="protein sequence ID" value="POR48207.1"/>
    <property type="molecule type" value="Genomic_DNA"/>
</dbReference>
<keyword evidence="2" id="KW-0175">Coiled coil</keyword>
<dbReference type="PANTHER" id="PTHR30204">
    <property type="entry name" value="REDOX-CYCLING DRUG-SENSING TRANSCRIPTIONAL ACTIVATOR SOXR"/>
    <property type="match status" value="1"/>
</dbReference>
<feature type="coiled-coil region" evidence="2">
    <location>
        <begin position="127"/>
        <end position="157"/>
    </location>
</feature>
<dbReference type="InterPro" id="IPR047057">
    <property type="entry name" value="MerR_fam"/>
</dbReference>
<evidence type="ECO:0000313" key="6">
    <source>
        <dbReference type="Proteomes" id="UP000237381"/>
    </source>
</evidence>
<evidence type="ECO:0000313" key="5">
    <source>
        <dbReference type="EMBL" id="POR48207.1"/>
    </source>
</evidence>
<name>A0A2S4M0P6_9BURK</name>
<dbReference type="GO" id="GO:0003677">
    <property type="term" value="F:DNA binding"/>
    <property type="evidence" value="ECO:0007669"/>
    <property type="project" value="UniProtKB-KW"/>
</dbReference>
<feature type="compositionally biased region" description="Low complexity" evidence="3">
    <location>
        <begin position="8"/>
        <end position="28"/>
    </location>
</feature>
<keyword evidence="1" id="KW-0238">DNA-binding</keyword>
<gene>
    <name evidence="5" type="ORF">B0G62_11589</name>
</gene>
<dbReference type="GO" id="GO:0003700">
    <property type="term" value="F:DNA-binding transcription factor activity"/>
    <property type="evidence" value="ECO:0007669"/>
    <property type="project" value="InterPro"/>
</dbReference>
<dbReference type="InterPro" id="IPR000551">
    <property type="entry name" value="MerR-type_HTH_dom"/>
</dbReference>
<dbReference type="InterPro" id="IPR009061">
    <property type="entry name" value="DNA-bd_dom_put_sf"/>
</dbReference>
<evidence type="ECO:0000256" key="2">
    <source>
        <dbReference type="SAM" id="Coils"/>
    </source>
</evidence>